<sequence length="115" mass="12789">GSGTAGGPTRARARGRPDRALQLAGRFRRAVGVVSRGRAMPLNSKIYMPMTEQEPPKSKYESTMNVLDFCKRAGIDKTVKKHDANPPKHIYEHPTMIRWQPEGGPEGKSAYVKKK</sequence>
<dbReference type="Proteomes" id="UP001189429">
    <property type="component" value="Unassembled WGS sequence"/>
</dbReference>
<name>A0ABN9W8T6_9DINO</name>
<feature type="region of interest" description="Disordered" evidence="1">
    <location>
        <begin position="78"/>
        <end position="115"/>
    </location>
</feature>
<evidence type="ECO:0000256" key="1">
    <source>
        <dbReference type="SAM" id="MobiDB-lite"/>
    </source>
</evidence>
<proteinExistence type="predicted"/>
<protein>
    <submittedName>
        <fullName evidence="2">Uncharacterized protein</fullName>
    </submittedName>
</protein>
<evidence type="ECO:0000313" key="2">
    <source>
        <dbReference type="EMBL" id="CAK0882588.1"/>
    </source>
</evidence>
<gene>
    <name evidence="2" type="ORF">PCOR1329_LOCUS65056</name>
</gene>
<accession>A0ABN9W8T6</accession>
<feature type="compositionally biased region" description="Basic and acidic residues" evidence="1">
    <location>
        <begin position="78"/>
        <end position="92"/>
    </location>
</feature>
<dbReference type="EMBL" id="CAUYUJ010018311">
    <property type="protein sequence ID" value="CAK0882588.1"/>
    <property type="molecule type" value="Genomic_DNA"/>
</dbReference>
<feature type="region of interest" description="Disordered" evidence="1">
    <location>
        <begin position="1"/>
        <end position="20"/>
    </location>
</feature>
<reference evidence="2" key="1">
    <citation type="submission" date="2023-10" db="EMBL/GenBank/DDBJ databases">
        <authorList>
            <person name="Chen Y."/>
            <person name="Shah S."/>
            <person name="Dougan E. K."/>
            <person name="Thang M."/>
            <person name="Chan C."/>
        </authorList>
    </citation>
    <scope>NUCLEOTIDE SEQUENCE [LARGE SCALE GENOMIC DNA]</scope>
</reference>
<organism evidence="2 3">
    <name type="scientific">Prorocentrum cordatum</name>
    <dbReference type="NCBI Taxonomy" id="2364126"/>
    <lineage>
        <taxon>Eukaryota</taxon>
        <taxon>Sar</taxon>
        <taxon>Alveolata</taxon>
        <taxon>Dinophyceae</taxon>
        <taxon>Prorocentrales</taxon>
        <taxon>Prorocentraceae</taxon>
        <taxon>Prorocentrum</taxon>
    </lineage>
</organism>
<comment type="caution">
    <text evidence="2">The sequence shown here is derived from an EMBL/GenBank/DDBJ whole genome shotgun (WGS) entry which is preliminary data.</text>
</comment>
<keyword evidence="3" id="KW-1185">Reference proteome</keyword>
<feature type="non-terminal residue" evidence="2">
    <location>
        <position position="1"/>
    </location>
</feature>
<evidence type="ECO:0000313" key="3">
    <source>
        <dbReference type="Proteomes" id="UP001189429"/>
    </source>
</evidence>